<dbReference type="InterPro" id="IPR027370">
    <property type="entry name" value="Znf-RING_euk"/>
</dbReference>
<evidence type="ECO:0000256" key="3">
    <source>
        <dbReference type="ARBA" id="ARBA00022833"/>
    </source>
</evidence>
<dbReference type="Proteomes" id="UP000308197">
    <property type="component" value="Unassembled WGS sequence"/>
</dbReference>
<feature type="compositionally biased region" description="Basic residues" evidence="5">
    <location>
        <begin position="60"/>
        <end position="71"/>
    </location>
</feature>
<dbReference type="AlphaFoldDB" id="A0A5C3PTU3"/>
<reference evidence="7 8" key="1">
    <citation type="journal article" date="2019" name="Nat. Ecol. Evol.">
        <title>Megaphylogeny resolves global patterns of mushroom evolution.</title>
        <authorList>
            <person name="Varga T."/>
            <person name="Krizsan K."/>
            <person name="Foldi C."/>
            <person name="Dima B."/>
            <person name="Sanchez-Garcia M."/>
            <person name="Sanchez-Ramirez S."/>
            <person name="Szollosi G.J."/>
            <person name="Szarkandi J.G."/>
            <person name="Papp V."/>
            <person name="Albert L."/>
            <person name="Andreopoulos W."/>
            <person name="Angelini C."/>
            <person name="Antonin V."/>
            <person name="Barry K.W."/>
            <person name="Bougher N.L."/>
            <person name="Buchanan P."/>
            <person name="Buyck B."/>
            <person name="Bense V."/>
            <person name="Catcheside P."/>
            <person name="Chovatia M."/>
            <person name="Cooper J."/>
            <person name="Damon W."/>
            <person name="Desjardin D."/>
            <person name="Finy P."/>
            <person name="Geml J."/>
            <person name="Haridas S."/>
            <person name="Hughes K."/>
            <person name="Justo A."/>
            <person name="Karasinski D."/>
            <person name="Kautmanova I."/>
            <person name="Kiss B."/>
            <person name="Kocsube S."/>
            <person name="Kotiranta H."/>
            <person name="LaButti K.M."/>
            <person name="Lechner B.E."/>
            <person name="Liimatainen K."/>
            <person name="Lipzen A."/>
            <person name="Lukacs Z."/>
            <person name="Mihaltcheva S."/>
            <person name="Morgado L.N."/>
            <person name="Niskanen T."/>
            <person name="Noordeloos M.E."/>
            <person name="Ohm R.A."/>
            <person name="Ortiz-Santana B."/>
            <person name="Ovrebo C."/>
            <person name="Racz N."/>
            <person name="Riley R."/>
            <person name="Savchenko A."/>
            <person name="Shiryaev A."/>
            <person name="Soop K."/>
            <person name="Spirin V."/>
            <person name="Szebenyi C."/>
            <person name="Tomsovsky M."/>
            <person name="Tulloss R.E."/>
            <person name="Uehling J."/>
            <person name="Grigoriev I.V."/>
            <person name="Vagvolgyi C."/>
            <person name="Papp T."/>
            <person name="Martin F.M."/>
            <person name="Miettinen O."/>
            <person name="Hibbett D.S."/>
            <person name="Nagy L.G."/>
        </authorList>
    </citation>
    <scope>NUCLEOTIDE SEQUENCE [LARGE SCALE GENOMIC DNA]</scope>
    <source>
        <strain evidence="7 8">HHB13444</strain>
    </source>
</reference>
<dbReference type="GO" id="GO:0008270">
    <property type="term" value="F:zinc ion binding"/>
    <property type="evidence" value="ECO:0007669"/>
    <property type="project" value="UniProtKB-KW"/>
</dbReference>
<keyword evidence="1" id="KW-0479">Metal-binding</keyword>
<feature type="region of interest" description="Disordered" evidence="5">
    <location>
        <begin position="639"/>
        <end position="677"/>
    </location>
</feature>
<dbReference type="SUPFAM" id="SSF57850">
    <property type="entry name" value="RING/U-box"/>
    <property type="match status" value="1"/>
</dbReference>
<keyword evidence="8" id="KW-1185">Reference proteome</keyword>
<dbReference type="PANTHER" id="PTHR12109">
    <property type="entry name" value="RING FINGER PROTEIN 141-RELATED"/>
    <property type="match status" value="1"/>
</dbReference>
<name>A0A5C3PTU3_9APHY</name>
<evidence type="ECO:0000259" key="6">
    <source>
        <dbReference type="PROSITE" id="PS50089"/>
    </source>
</evidence>
<feature type="compositionally biased region" description="Acidic residues" evidence="5">
    <location>
        <begin position="659"/>
        <end position="677"/>
    </location>
</feature>
<feature type="region of interest" description="Disordered" evidence="5">
    <location>
        <begin position="1"/>
        <end position="203"/>
    </location>
</feature>
<evidence type="ECO:0000313" key="8">
    <source>
        <dbReference type="Proteomes" id="UP000308197"/>
    </source>
</evidence>
<dbReference type="EMBL" id="ML211073">
    <property type="protein sequence ID" value="TFK89533.1"/>
    <property type="molecule type" value="Genomic_DNA"/>
</dbReference>
<sequence>MSSPVRTLGPVQTANATVNTRKRVLTDSEDTEERDSKRVKPQEEQADLSKRRDAKGKDKERKKKRKKKRKVPVVQGDSSDAETPAPVHNAKSSRLRSRSIVEAGPSTINGAHLPKVEESEARLPSAGSPRASVARTSSATPDVTAAQHPLQDQGRATSDSAWTLPAPLPRNVKEEASIPTIPPSADKGKARATSDGAETSSAEVQVTELQVQISAKSQLVTEHEGLVSTLQQSLSCQICLDLMHRPFALSPCGHSACHQCLVNWFKAPPADVPANQVLPTWLRKKTCPHCRAVVKDRPLEIWAIKEMVANLVKSGLAQGFYSPAEEPAAGAANADPWTGIFRPEPGNQHAFPDGAYPAPVAHLLGQRDDEDGVYRCIDCFHEIAAGSCSHCGRVYPGHDPEHDLDYDDDDDSVHDLWRDEAEHVWGGHQALNLDDRFAFFDIMPHPFAPAFHPRVVLSDDEDGSFDWDAGGDTEIESDGEAAQVNWRRRLPQAGHIEELDDDDEGDGENEDGYESSFIDDGEAAVPPAPLPLRNSRSPPHLDREATIELSDDDDDEVQFIGRRRNLGRGRGPIVVDSDEDDEDITIEVHVDGYAHEHDGGASDEDRSYRSMSDYGHVEYGSDEEDLAGEVAAREYAMYGDDGSVPRRDYAPHGYGVDYVSDEESYQSEEEEGYGDLY</sequence>
<feature type="compositionally biased region" description="Basic and acidic residues" evidence="5">
    <location>
        <begin position="34"/>
        <end position="59"/>
    </location>
</feature>
<dbReference type="InterPro" id="IPR013083">
    <property type="entry name" value="Znf_RING/FYVE/PHD"/>
</dbReference>
<evidence type="ECO:0000256" key="4">
    <source>
        <dbReference type="PROSITE-ProRule" id="PRU00175"/>
    </source>
</evidence>
<evidence type="ECO:0000256" key="1">
    <source>
        <dbReference type="ARBA" id="ARBA00022723"/>
    </source>
</evidence>
<dbReference type="SMART" id="SM00184">
    <property type="entry name" value="RING"/>
    <property type="match status" value="1"/>
</dbReference>
<dbReference type="PROSITE" id="PS50089">
    <property type="entry name" value="ZF_RING_2"/>
    <property type="match status" value="1"/>
</dbReference>
<protein>
    <recommendedName>
        <fullName evidence="6">RING-type domain-containing protein</fullName>
    </recommendedName>
</protein>
<feature type="region of interest" description="Disordered" evidence="5">
    <location>
        <begin position="463"/>
        <end position="540"/>
    </location>
</feature>
<feature type="region of interest" description="Disordered" evidence="5">
    <location>
        <begin position="593"/>
        <end position="623"/>
    </location>
</feature>
<dbReference type="InterPro" id="IPR047126">
    <property type="entry name" value="RNF141-like"/>
</dbReference>
<evidence type="ECO:0000313" key="7">
    <source>
        <dbReference type="EMBL" id="TFK89533.1"/>
    </source>
</evidence>
<dbReference type="InterPro" id="IPR001841">
    <property type="entry name" value="Znf_RING"/>
</dbReference>
<gene>
    <name evidence="7" type="ORF">K466DRAFT_545110</name>
</gene>
<proteinExistence type="predicted"/>
<evidence type="ECO:0000256" key="2">
    <source>
        <dbReference type="ARBA" id="ARBA00022771"/>
    </source>
</evidence>
<feature type="compositionally biased region" description="Acidic residues" evidence="5">
    <location>
        <begin position="498"/>
        <end position="522"/>
    </location>
</feature>
<keyword evidence="2 4" id="KW-0863">Zinc-finger</keyword>
<feature type="compositionally biased region" description="Basic and acidic residues" evidence="5">
    <location>
        <begin position="593"/>
        <end position="608"/>
    </location>
</feature>
<accession>A0A5C3PTU3</accession>
<dbReference type="STRING" id="1314778.A0A5C3PTU3"/>
<feature type="compositionally biased region" description="Acidic residues" evidence="5">
    <location>
        <begin position="463"/>
        <end position="479"/>
    </location>
</feature>
<feature type="compositionally biased region" description="Polar residues" evidence="5">
    <location>
        <begin position="1"/>
        <end position="19"/>
    </location>
</feature>
<feature type="domain" description="RING-type" evidence="6">
    <location>
        <begin position="236"/>
        <end position="291"/>
    </location>
</feature>
<dbReference type="Pfam" id="PF13445">
    <property type="entry name" value="zf-RING_UBOX"/>
    <property type="match status" value="1"/>
</dbReference>
<dbReference type="InParanoid" id="A0A5C3PTU3"/>
<dbReference type="Gene3D" id="3.30.40.10">
    <property type="entry name" value="Zinc/RING finger domain, C3HC4 (zinc finger)"/>
    <property type="match status" value="1"/>
</dbReference>
<evidence type="ECO:0000256" key="5">
    <source>
        <dbReference type="SAM" id="MobiDB-lite"/>
    </source>
</evidence>
<keyword evidence="3" id="KW-0862">Zinc</keyword>
<organism evidence="7 8">
    <name type="scientific">Polyporus arcularius HHB13444</name>
    <dbReference type="NCBI Taxonomy" id="1314778"/>
    <lineage>
        <taxon>Eukaryota</taxon>
        <taxon>Fungi</taxon>
        <taxon>Dikarya</taxon>
        <taxon>Basidiomycota</taxon>
        <taxon>Agaricomycotina</taxon>
        <taxon>Agaricomycetes</taxon>
        <taxon>Polyporales</taxon>
        <taxon>Polyporaceae</taxon>
        <taxon>Polyporus</taxon>
    </lineage>
</organism>